<gene>
    <name evidence="2" type="ORF">E8M12_06960</name>
</gene>
<evidence type="ECO:0008006" key="4">
    <source>
        <dbReference type="Google" id="ProtNLM"/>
    </source>
</evidence>
<dbReference type="RefSeq" id="WP_136735380.1">
    <property type="nucleotide sequence ID" value="NZ_SWDB01000013.1"/>
</dbReference>
<feature type="signal peptide" evidence="1">
    <location>
        <begin position="1"/>
        <end position="17"/>
    </location>
</feature>
<evidence type="ECO:0000313" key="3">
    <source>
        <dbReference type="Proteomes" id="UP000307999"/>
    </source>
</evidence>
<dbReference type="Proteomes" id="UP000307999">
    <property type="component" value="Unassembled WGS sequence"/>
</dbReference>
<proteinExistence type="predicted"/>
<sequence length="130" mass="13868">MKIAILIFSLIFSSTLAANQQDLAKAANNNPFLNGSFNPAYIGQLTGIAGEVVDILNTTDNRLLYKLNLNIDGINPVWVASIAAIPGDPLALGDGIIFKGYISSASELSPEIVKRIKVETVMLALVAERP</sequence>
<organism evidence="2 3">
    <name type="scientific">Thalassotalea mangrovi</name>
    <dbReference type="NCBI Taxonomy" id="2572245"/>
    <lineage>
        <taxon>Bacteria</taxon>
        <taxon>Pseudomonadati</taxon>
        <taxon>Pseudomonadota</taxon>
        <taxon>Gammaproteobacteria</taxon>
        <taxon>Alteromonadales</taxon>
        <taxon>Colwelliaceae</taxon>
        <taxon>Thalassotalea</taxon>
    </lineage>
</organism>
<dbReference type="AlphaFoldDB" id="A0A4U1B624"/>
<dbReference type="EMBL" id="SWDB01000013">
    <property type="protein sequence ID" value="TKB45783.1"/>
    <property type="molecule type" value="Genomic_DNA"/>
</dbReference>
<evidence type="ECO:0000256" key="1">
    <source>
        <dbReference type="SAM" id="SignalP"/>
    </source>
</evidence>
<feature type="chain" id="PRO_5020464623" description="NirD/YgiW/YdeI family stress tolerance protein" evidence="1">
    <location>
        <begin position="18"/>
        <end position="130"/>
    </location>
</feature>
<dbReference type="OrthoDB" id="6400501at2"/>
<name>A0A4U1B624_9GAMM</name>
<reference evidence="2 3" key="1">
    <citation type="submission" date="2019-04" db="EMBL/GenBank/DDBJ databases">
        <title>Thalassotalea guangxiensis sp. nov., isolated from sediment of the coastal wetland.</title>
        <authorList>
            <person name="Zheng S."/>
            <person name="Zhang D."/>
        </authorList>
    </citation>
    <scope>NUCLEOTIDE SEQUENCE [LARGE SCALE GENOMIC DNA]</scope>
    <source>
        <strain evidence="2 3">ZS-4</strain>
    </source>
</reference>
<evidence type="ECO:0000313" key="2">
    <source>
        <dbReference type="EMBL" id="TKB45783.1"/>
    </source>
</evidence>
<keyword evidence="3" id="KW-1185">Reference proteome</keyword>
<protein>
    <recommendedName>
        <fullName evidence="4">NirD/YgiW/YdeI family stress tolerance protein</fullName>
    </recommendedName>
</protein>
<keyword evidence="1" id="KW-0732">Signal</keyword>
<accession>A0A4U1B624</accession>
<comment type="caution">
    <text evidence="2">The sequence shown here is derived from an EMBL/GenBank/DDBJ whole genome shotgun (WGS) entry which is preliminary data.</text>
</comment>